<name>A0A7D9IFM4_PARCT</name>
<accession>A0A7D9IFM4</accession>
<dbReference type="InterPro" id="IPR000906">
    <property type="entry name" value="ZU5_dom"/>
</dbReference>
<dbReference type="SUPFAM" id="SSF141571">
    <property type="entry name" value="Pentapeptide repeat-like"/>
    <property type="match status" value="1"/>
</dbReference>
<dbReference type="AlphaFoldDB" id="A0A7D9IFM4"/>
<evidence type="ECO:0000313" key="2">
    <source>
        <dbReference type="Proteomes" id="UP001152795"/>
    </source>
</evidence>
<protein>
    <submittedName>
        <fullName evidence="1">Uncharacterized protein</fullName>
    </submittedName>
</protein>
<evidence type="ECO:0000313" key="1">
    <source>
        <dbReference type="EMBL" id="CAB4004695.1"/>
    </source>
</evidence>
<dbReference type="EMBL" id="CACRXK020004976">
    <property type="protein sequence ID" value="CAB4004695.1"/>
    <property type="molecule type" value="Genomic_DNA"/>
</dbReference>
<dbReference type="InterPro" id="IPR001646">
    <property type="entry name" value="5peptide_repeat"/>
</dbReference>
<dbReference type="Gene3D" id="2.60.220.30">
    <property type="match status" value="1"/>
</dbReference>
<organism evidence="1 2">
    <name type="scientific">Paramuricea clavata</name>
    <name type="common">Red gorgonian</name>
    <name type="synonym">Violescent sea-whip</name>
    <dbReference type="NCBI Taxonomy" id="317549"/>
    <lineage>
        <taxon>Eukaryota</taxon>
        <taxon>Metazoa</taxon>
        <taxon>Cnidaria</taxon>
        <taxon>Anthozoa</taxon>
        <taxon>Octocorallia</taxon>
        <taxon>Malacalcyonacea</taxon>
        <taxon>Plexauridae</taxon>
        <taxon>Paramuricea</taxon>
    </lineage>
</organism>
<dbReference type="OrthoDB" id="676979at2759"/>
<keyword evidence="2" id="KW-1185">Reference proteome</keyword>
<dbReference type="Pfam" id="PF00805">
    <property type="entry name" value="Pentapeptide"/>
    <property type="match status" value="1"/>
</dbReference>
<gene>
    <name evidence="1" type="ORF">PACLA_8A065575</name>
</gene>
<dbReference type="Gene3D" id="2.160.20.80">
    <property type="entry name" value="E3 ubiquitin-protein ligase SopA"/>
    <property type="match status" value="1"/>
</dbReference>
<comment type="caution">
    <text evidence="1">The sequence shown here is derived from an EMBL/GenBank/DDBJ whole genome shotgun (WGS) entry which is preliminary data.</text>
</comment>
<dbReference type="Proteomes" id="UP001152795">
    <property type="component" value="Unassembled WGS sequence"/>
</dbReference>
<sequence length="997" mass="112389">MQTFYCSFSITINEEGGCFRVPVASAFLLFPPKAVEKEVNLTCSRVKHKECEVKPRDGELFVSRILCIEPEGVTFKKPVTVLLSHSVYEDQVFEDFYELIVEHLSQNRWQDLKTERISSVEDVPKEILNPEILGDYLPIAKTTIHETCTLVAATRVGYDQILIPTDSSYIFSKQCGENAELNITFPAGVTEEILSLKVQLFPADAALKKEVYLDKNLVCAPVIKVSGQTTPFLKAVDVELTYSNNDVANIEEGFLPVGKSIKFSTEYGLLLRSQKETESRSKCQTLNESNDVYIERLRKDQLKFSFSLKHFCKICSIAKKTDSAQLPHVEENSLFNQCMSQNDGFVAIILAVHQKKTLYAVLAPKTAQDELKKKWKVAGRRLGVRLRKKQEIYICVPLDKDTTHLPLDDELLWFDLDMEFELPNGTSEDVDLEEEYMYFLLTKCTGKNHNIGKDGCGKVGIHIEKKAKGNIKSVNEPCIARRQGNGVLSTQGVALNGLVTSQNEVMETNLSRCEYFEEAIENIFLKKLGINKDEMQNPHIGSMAKAVNDLGTLTSIVLGLGVGATIALSIANFGIGAIVGATVAGVTFTVTKVDRKLKKSTAKKLDKKVEIYFHSHLKCIIMDVAKELSRMFEYQVLTLEDGKQIDILAECAVDLMSNLKKDDKFDRNTLIKKVLKDGKVEKRDLLTRIGDKWSAPDVFRKPGLQRAIVETDRAKFIYQVKPNNACNTTRYGYRGQFLETKKYHGQNEVNEKVSEMRYRREPPKDETHTRENSHEDLCKECFSNFENGCSGQYFGESDIDSRYTEYRDELSTYHPIHILIQCPKVLESFIGSQLQGDKPSLAIFLKKKLELPEHHLVHPVYRQHSPGKVPDLQKSDLTGSDFSHSNFTNSSLTECYFVKCVMLFVRLAGAKMSGSKFCDTLISHSNLVKAEADQCEWIKTAILYSNVAGAYLNFVEPSICGNYLDGTNICDAITGKMRKDEGITGKMRELNCNETPV</sequence>
<dbReference type="Pfam" id="PF00791">
    <property type="entry name" value="ZU5"/>
    <property type="match status" value="1"/>
</dbReference>
<proteinExistence type="predicted"/>
<dbReference type="PROSITE" id="PS51145">
    <property type="entry name" value="ZU5"/>
    <property type="match status" value="1"/>
</dbReference>
<reference evidence="1" key="1">
    <citation type="submission" date="2020-04" db="EMBL/GenBank/DDBJ databases">
        <authorList>
            <person name="Alioto T."/>
            <person name="Alioto T."/>
            <person name="Gomez Garrido J."/>
        </authorList>
    </citation>
    <scope>NUCLEOTIDE SEQUENCE</scope>
    <source>
        <strain evidence="1">A484AB</strain>
    </source>
</reference>